<dbReference type="InterPro" id="IPR036390">
    <property type="entry name" value="WH_DNA-bd_sf"/>
</dbReference>
<name>A0A6M1TND1_9RHOB</name>
<dbReference type="EMBL" id="JAALFE010000001">
    <property type="protein sequence ID" value="NGQ89557.1"/>
    <property type="molecule type" value="Genomic_DNA"/>
</dbReference>
<dbReference type="InterPro" id="IPR058163">
    <property type="entry name" value="LysR-type_TF_proteobact-type"/>
</dbReference>
<dbReference type="GO" id="GO:0003700">
    <property type="term" value="F:DNA-binding transcription factor activity"/>
    <property type="evidence" value="ECO:0007669"/>
    <property type="project" value="InterPro"/>
</dbReference>
<dbReference type="GO" id="GO:0006351">
    <property type="term" value="P:DNA-templated transcription"/>
    <property type="evidence" value="ECO:0007669"/>
    <property type="project" value="TreeGrafter"/>
</dbReference>
<accession>A0A6M1TND1</accession>
<dbReference type="Pfam" id="PF00126">
    <property type="entry name" value="HTH_1"/>
    <property type="match status" value="1"/>
</dbReference>
<dbReference type="SUPFAM" id="SSF46785">
    <property type="entry name" value="Winged helix' DNA-binding domain"/>
    <property type="match status" value="1"/>
</dbReference>
<gene>
    <name evidence="6" type="ORF">G5V65_01510</name>
</gene>
<reference evidence="6 7" key="1">
    <citation type="submission" date="2020-02" db="EMBL/GenBank/DDBJ databases">
        <title>Rhodobacter translucens sp. nov., a novel bacterium isolated from activated sludge.</title>
        <authorList>
            <person name="Liu J."/>
        </authorList>
    </citation>
    <scope>NUCLEOTIDE SEQUENCE [LARGE SCALE GENOMIC DNA]</scope>
    <source>
        <strain evidence="6 7">HX-7-19</strain>
    </source>
</reference>
<comment type="caution">
    <text evidence="6">The sequence shown here is derived from an EMBL/GenBank/DDBJ whole genome shotgun (WGS) entry which is preliminary data.</text>
</comment>
<dbReference type="InterPro" id="IPR036388">
    <property type="entry name" value="WH-like_DNA-bd_sf"/>
</dbReference>
<dbReference type="InterPro" id="IPR005119">
    <property type="entry name" value="LysR_subst-bd"/>
</dbReference>
<evidence type="ECO:0000259" key="5">
    <source>
        <dbReference type="PROSITE" id="PS50931"/>
    </source>
</evidence>
<keyword evidence="3" id="KW-0238">DNA-binding</keyword>
<feature type="domain" description="HTH lysR-type" evidence="5">
    <location>
        <begin position="10"/>
        <end position="67"/>
    </location>
</feature>
<keyword evidence="7" id="KW-1185">Reference proteome</keyword>
<evidence type="ECO:0000256" key="2">
    <source>
        <dbReference type="ARBA" id="ARBA00023015"/>
    </source>
</evidence>
<sequence length="307" mass="34174">MKGDRALRMLPLNALRVFQTVVRHRSFRSASEELLVSPQAVSQQIKLLEDSLGVVLFERKGRAIEPNAQAILLAHHVQAGLDEIAEGVRRVTRAGQRNRISVNVSPYFATRYLLDRLARFRDIMPDADLRLTTMVDLPDFVAEDIDVAIQWGYGTWKPFDQVLLLQDRKVVCCTPDLAARITRPADLLQLPLLHPVNSDQLWSRLLASLGVAGEGGRGDIRFQDAATMRRATLAGLGVGLISMIDATEDIAAGRVAAPFGLDVMSGMADDQIPGFYLVLPKSHRRDRTVATFCRWIEEQDWSALPEP</sequence>
<evidence type="ECO:0000256" key="1">
    <source>
        <dbReference type="ARBA" id="ARBA00009437"/>
    </source>
</evidence>
<keyword evidence="2" id="KW-0805">Transcription regulation</keyword>
<dbReference type="Gene3D" id="1.10.10.10">
    <property type="entry name" value="Winged helix-like DNA-binding domain superfamily/Winged helix DNA-binding domain"/>
    <property type="match status" value="1"/>
</dbReference>
<dbReference type="PROSITE" id="PS50931">
    <property type="entry name" value="HTH_LYSR"/>
    <property type="match status" value="1"/>
</dbReference>
<organism evidence="6 7">
    <name type="scientific">Paragemmobacter kunshanensis</name>
    <dbReference type="NCBI Taxonomy" id="2583234"/>
    <lineage>
        <taxon>Bacteria</taxon>
        <taxon>Pseudomonadati</taxon>
        <taxon>Pseudomonadota</taxon>
        <taxon>Alphaproteobacteria</taxon>
        <taxon>Rhodobacterales</taxon>
        <taxon>Paracoccaceae</taxon>
        <taxon>Paragemmobacter</taxon>
    </lineage>
</organism>
<evidence type="ECO:0000256" key="4">
    <source>
        <dbReference type="ARBA" id="ARBA00023163"/>
    </source>
</evidence>
<dbReference type="Proteomes" id="UP000474758">
    <property type="component" value="Unassembled WGS sequence"/>
</dbReference>
<dbReference type="Pfam" id="PF03466">
    <property type="entry name" value="LysR_substrate"/>
    <property type="match status" value="1"/>
</dbReference>
<comment type="similarity">
    <text evidence="1">Belongs to the LysR transcriptional regulatory family.</text>
</comment>
<dbReference type="PANTHER" id="PTHR30537:SF74">
    <property type="entry name" value="HTH-TYPE TRANSCRIPTIONAL REGULATOR TRPI"/>
    <property type="match status" value="1"/>
</dbReference>
<evidence type="ECO:0000256" key="3">
    <source>
        <dbReference type="ARBA" id="ARBA00023125"/>
    </source>
</evidence>
<protein>
    <submittedName>
        <fullName evidence="6">LysR family transcriptional regulator</fullName>
    </submittedName>
</protein>
<evidence type="ECO:0000313" key="7">
    <source>
        <dbReference type="Proteomes" id="UP000474758"/>
    </source>
</evidence>
<proteinExistence type="inferred from homology"/>
<dbReference type="GO" id="GO:0043565">
    <property type="term" value="F:sequence-specific DNA binding"/>
    <property type="evidence" value="ECO:0007669"/>
    <property type="project" value="TreeGrafter"/>
</dbReference>
<dbReference type="AlphaFoldDB" id="A0A6M1TND1"/>
<dbReference type="PRINTS" id="PR00039">
    <property type="entry name" value="HTHLYSR"/>
</dbReference>
<dbReference type="InterPro" id="IPR000847">
    <property type="entry name" value="LysR_HTH_N"/>
</dbReference>
<dbReference type="SUPFAM" id="SSF53850">
    <property type="entry name" value="Periplasmic binding protein-like II"/>
    <property type="match status" value="1"/>
</dbReference>
<dbReference type="Gene3D" id="3.40.190.10">
    <property type="entry name" value="Periplasmic binding protein-like II"/>
    <property type="match status" value="2"/>
</dbReference>
<evidence type="ECO:0000313" key="6">
    <source>
        <dbReference type="EMBL" id="NGQ89557.1"/>
    </source>
</evidence>
<dbReference type="CDD" id="cd08432">
    <property type="entry name" value="PBP2_GcdR_TrpI_HvrB_AmpR_like"/>
    <property type="match status" value="1"/>
</dbReference>
<dbReference type="PANTHER" id="PTHR30537">
    <property type="entry name" value="HTH-TYPE TRANSCRIPTIONAL REGULATOR"/>
    <property type="match status" value="1"/>
</dbReference>
<keyword evidence="4" id="KW-0804">Transcription</keyword>